<evidence type="ECO:0000259" key="2">
    <source>
        <dbReference type="Pfam" id="PF13239"/>
    </source>
</evidence>
<protein>
    <submittedName>
        <fullName evidence="3">2TM domain-containing protein</fullName>
    </submittedName>
</protein>
<proteinExistence type="predicted"/>
<dbReference type="Proteomes" id="UP000306402">
    <property type="component" value="Unassembled WGS sequence"/>
</dbReference>
<evidence type="ECO:0000256" key="1">
    <source>
        <dbReference type="SAM" id="Phobius"/>
    </source>
</evidence>
<feature type="transmembrane region" description="Helical" evidence="1">
    <location>
        <begin position="54"/>
        <end position="75"/>
    </location>
</feature>
<comment type="caution">
    <text evidence="3">The sequence shown here is derived from an EMBL/GenBank/DDBJ whole genome shotgun (WGS) entry which is preliminary data.</text>
</comment>
<gene>
    <name evidence="3" type="ORF">FEN17_16140</name>
</gene>
<name>A0A5R9KXJ9_9BACT</name>
<keyword evidence="4" id="KW-1185">Reference proteome</keyword>
<evidence type="ECO:0000313" key="4">
    <source>
        <dbReference type="Proteomes" id="UP000306402"/>
    </source>
</evidence>
<organism evidence="3 4">
    <name type="scientific">Dyadobacter luticola</name>
    <dbReference type="NCBI Taxonomy" id="1979387"/>
    <lineage>
        <taxon>Bacteria</taxon>
        <taxon>Pseudomonadati</taxon>
        <taxon>Bacteroidota</taxon>
        <taxon>Cytophagia</taxon>
        <taxon>Cytophagales</taxon>
        <taxon>Spirosomataceae</taxon>
        <taxon>Dyadobacter</taxon>
    </lineage>
</organism>
<evidence type="ECO:0000313" key="3">
    <source>
        <dbReference type="EMBL" id="TLV00993.1"/>
    </source>
</evidence>
<keyword evidence="1" id="KW-0812">Transmembrane</keyword>
<reference evidence="3 4" key="1">
    <citation type="submission" date="2019-05" db="EMBL/GenBank/DDBJ databases">
        <authorList>
            <person name="Qu J.-H."/>
        </authorList>
    </citation>
    <scope>NUCLEOTIDE SEQUENCE [LARGE SCALE GENOMIC DNA]</scope>
    <source>
        <strain evidence="3 4">T17</strain>
    </source>
</reference>
<dbReference type="OrthoDB" id="8965954at2"/>
<keyword evidence="1" id="KW-1133">Transmembrane helix</keyword>
<dbReference type="InterPro" id="IPR025698">
    <property type="entry name" value="2TM_dom"/>
</dbReference>
<feature type="domain" description="2TM" evidence="2">
    <location>
        <begin position="11"/>
        <end position="89"/>
    </location>
</feature>
<keyword evidence="1" id="KW-0472">Membrane</keyword>
<dbReference type="AlphaFoldDB" id="A0A5R9KXJ9"/>
<feature type="transmembrane region" description="Helical" evidence="1">
    <location>
        <begin position="21"/>
        <end position="42"/>
    </location>
</feature>
<dbReference type="RefSeq" id="WP_138366365.1">
    <property type="nucleotide sequence ID" value="NZ_VCEJ01000004.1"/>
</dbReference>
<accession>A0A5R9KXJ9</accession>
<sequence>METPRDQQIWRKAKKRAGFKMHLRTYLIVNTGLWLLYLATGYPNLSEAGVPWPIFPMLGWGIGLASHYFAAYGGIDENTIAQREYEKLMRQS</sequence>
<dbReference type="EMBL" id="VCEJ01000004">
    <property type="protein sequence ID" value="TLV00993.1"/>
    <property type="molecule type" value="Genomic_DNA"/>
</dbReference>
<dbReference type="Pfam" id="PF13239">
    <property type="entry name" value="2TM"/>
    <property type="match status" value="1"/>
</dbReference>